<dbReference type="PROSITE" id="PS50956">
    <property type="entry name" value="HTH_ASNC_2"/>
    <property type="match status" value="1"/>
</dbReference>
<dbReference type="InterPro" id="IPR011008">
    <property type="entry name" value="Dimeric_a/b-barrel"/>
</dbReference>
<dbReference type="GO" id="GO:0043565">
    <property type="term" value="F:sequence-specific DNA binding"/>
    <property type="evidence" value="ECO:0007669"/>
    <property type="project" value="InterPro"/>
</dbReference>
<proteinExistence type="predicted"/>
<dbReference type="InterPro" id="IPR019887">
    <property type="entry name" value="Tscrpt_reg_AsnC/Lrp_C"/>
</dbReference>
<accession>A0A9D1W3H2</accession>
<evidence type="ECO:0000259" key="4">
    <source>
        <dbReference type="PROSITE" id="PS50956"/>
    </source>
</evidence>
<dbReference type="GO" id="GO:0043200">
    <property type="term" value="P:response to amino acid"/>
    <property type="evidence" value="ECO:0007669"/>
    <property type="project" value="TreeGrafter"/>
</dbReference>
<dbReference type="PANTHER" id="PTHR30154">
    <property type="entry name" value="LEUCINE-RESPONSIVE REGULATORY PROTEIN"/>
    <property type="match status" value="1"/>
</dbReference>
<reference evidence="5" key="2">
    <citation type="submission" date="2021-04" db="EMBL/GenBank/DDBJ databases">
        <authorList>
            <person name="Gilroy R."/>
        </authorList>
    </citation>
    <scope>NUCLEOTIDE SEQUENCE</scope>
    <source>
        <strain evidence="5">ChiGjej4B4-12881</strain>
    </source>
</reference>
<dbReference type="InterPro" id="IPR036388">
    <property type="entry name" value="WH-like_DNA-bd_sf"/>
</dbReference>
<dbReference type="InterPro" id="IPR019888">
    <property type="entry name" value="Tscrpt_reg_AsnC-like"/>
</dbReference>
<dbReference type="AlphaFoldDB" id="A0A9D1W3H2"/>
<dbReference type="InterPro" id="IPR000485">
    <property type="entry name" value="AsnC-type_HTH_dom"/>
</dbReference>
<name>A0A9D1W3H2_9FIRM</name>
<dbReference type="SUPFAM" id="SSF46785">
    <property type="entry name" value="Winged helix' DNA-binding domain"/>
    <property type="match status" value="1"/>
</dbReference>
<protein>
    <submittedName>
        <fullName evidence="5">Lrp/AsnC family transcriptional regulator</fullName>
    </submittedName>
</protein>
<dbReference type="PANTHER" id="PTHR30154:SF34">
    <property type="entry name" value="TRANSCRIPTIONAL REGULATOR AZLB"/>
    <property type="match status" value="1"/>
</dbReference>
<dbReference type="Proteomes" id="UP000886780">
    <property type="component" value="Unassembled WGS sequence"/>
</dbReference>
<evidence type="ECO:0000313" key="5">
    <source>
        <dbReference type="EMBL" id="HIX51811.1"/>
    </source>
</evidence>
<keyword evidence="2" id="KW-0238">DNA-binding</keyword>
<evidence type="ECO:0000256" key="3">
    <source>
        <dbReference type="ARBA" id="ARBA00023163"/>
    </source>
</evidence>
<dbReference type="Gene3D" id="1.10.10.10">
    <property type="entry name" value="Winged helix-like DNA-binding domain superfamily/Winged helix DNA-binding domain"/>
    <property type="match status" value="1"/>
</dbReference>
<keyword evidence="1" id="KW-0805">Transcription regulation</keyword>
<dbReference type="GO" id="GO:0005829">
    <property type="term" value="C:cytosol"/>
    <property type="evidence" value="ECO:0007669"/>
    <property type="project" value="TreeGrafter"/>
</dbReference>
<dbReference type="InterPro" id="IPR036390">
    <property type="entry name" value="WH_DNA-bd_sf"/>
</dbReference>
<comment type="caution">
    <text evidence="5">The sequence shown here is derived from an EMBL/GenBank/DDBJ whole genome shotgun (WGS) entry which is preliminary data.</text>
</comment>
<dbReference type="SMART" id="SM00344">
    <property type="entry name" value="HTH_ASNC"/>
    <property type="match status" value="1"/>
</dbReference>
<evidence type="ECO:0000313" key="6">
    <source>
        <dbReference type="Proteomes" id="UP000886780"/>
    </source>
</evidence>
<feature type="domain" description="HTH asnC-type" evidence="4">
    <location>
        <begin position="1"/>
        <end position="59"/>
    </location>
</feature>
<organism evidence="5 6">
    <name type="scientific">Candidatus Lachnoclostridium stercoripullorum</name>
    <dbReference type="NCBI Taxonomy" id="2838635"/>
    <lineage>
        <taxon>Bacteria</taxon>
        <taxon>Bacillati</taxon>
        <taxon>Bacillota</taxon>
        <taxon>Clostridia</taxon>
        <taxon>Lachnospirales</taxon>
        <taxon>Lachnospiraceae</taxon>
    </lineage>
</organism>
<dbReference type="Pfam" id="PF01037">
    <property type="entry name" value="AsnC_trans_reg"/>
    <property type="match status" value="1"/>
</dbReference>
<gene>
    <name evidence="5" type="ORF">IAA28_03265</name>
</gene>
<keyword evidence="3" id="KW-0804">Transcription</keyword>
<dbReference type="Gene3D" id="3.30.70.920">
    <property type="match status" value="1"/>
</dbReference>
<evidence type="ECO:0000256" key="1">
    <source>
        <dbReference type="ARBA" id="ARBA00023015"/>
    </source>
</evidence>
<dbReference type="EMBL" id="DXEU01000057">
    <property type="protein sequence ID" value="HIX51811.1"/>
    <property type="molecule type" value="Genomic_DNA"/>
</dbReference>
<dbReference type="SUPFAM" id="SSF54909">
    <property type="entry name" value="Dimeric alpha+beta barrel"/>
    <property type="match status" value="1"/>
</dbReference>
<reference evidence="5" key="1">
    <citation type="journal article" date="2021" name="PeerJ">
        <title>Extensive microbial diversity within the chicken gut microbiome revealed by metagenomics and culture.</title>
        <authorList>
            <person name="Gilroy R."/>
            <person name="Ravi A."/>
            <person name="Getino M."/>
            <person name="Pursley I."/>
            <person name="Horton D.L."/>
            <person name="Alikhan N.F."/>
            <person name="Baker D."/>
            <person name="Gharbi K."/>
            <person name="Hall N."/>
            <person name="Watson M."/>
            <person name="Adriaenssens E.M."/>
            <person name="Foster-Nyarko E."/>
            <person name="Jarju S."/>
            <person name="Secka A."/>
            <person name="Antonio M."/>
            <person name="Oren A."/>
            <person name="Chaudhuri R.R."/>
            <person name="La Ragione R."/>
            <person name="Hildebrand F."/>
            <person name="Pallen M.J."/>
        </authorList>
    </citation>
    <scope>NUCLEOTIDE SEQUENCE</scope>
    <source>
        <strain evidence="5">ChiGjej4B4-12881</strain>
    </source>
</reference>
<sequence>MREKILAVIEKNSRINLKDLAILLGESEAAVANEIAEMEKEKIICGYHTLIDWDKTGEEKVTALIEVKVTPQRDMGFDKIAERIYQYNEVEAVYLMSGSFDFTIILEGKTMRQVALFVSEKLSPIESVLSTSTHFILKKYKDHGTIMQKEDKDERMLISL</sequence>
<evidence type="ECO:0000256" key="2">
    <source>
        <dbReference type="ARBA" id="ARBA00023125"/>
    </source>
</evidence>